<dbReference type="AlphaFoldDB" id="A0A7J9NZI7"/>
<dbReference type="Gene3D" id="3.90.550.10">
    <property type="entry name" value="Spore Coat Polysaccharide Biosynthesis Protein SpsA, Chain A"/>
    <property type="match status" value="1"/>
</dbReference>
<dbReference type="Pfam" id="PF00535">
    <property type="entry name" value="Glycos_transf_2"/>
    <property type="match status" value="1"/>
</dbReference>
<dbReference type="PANTHER" id="PTHR48090:SF7">
    <property type="entry name" value="RFBJ PROTEIN"/>
    <property type="match status" value="1"/>
</dbReference>
<protein>
    <submittedName>
        <fullName evidence="2">Glycosyltransferase involved in cell wall biosynthesis</fullName>
    </submittedName>
</protein>
<accession>A0A7J9NZI7</accession>
<dbReference type="EMBL" id="JACDUK010000002">
    <property type="protein sequence ID" value="MBA2853100.1"/>
    <property type="molecule type" value="Genomic_DNA"/>
</dbReference>
<dbReference type="GO" id="GO:0016740">
    <property type="term" value="F:transferase activity"/>
    <property type="evidence" value="ECO:0007669"/>
    <property type="project" value="UniProtKB-KW"/>
</dbReference>
<dbReference type="InterPro" id="IPR050256">
    <property type="entry name" value="Glycosyltransferase_2"/>
</dbReference>
<comment type="caution">
    <text evidence="2">The sequence shown here is derived from an EMBL/GenBank/DDBJ whole genome shotgun (WGS) entry which is preliminary data.</text>
</comment>
<feature type="domain" description="Glycosyltransferase 2-like" evidence="1">
    <location>
        <begin position="8"/>
        <end position="138"/>
    </location>
</feature>
<evidence type="ECO:0000313" key="2">
    <source>
        <dbReference type="EMBL" id="MBA2853100.1"/>
    </source>
</evidence>
<dbReference type="SUPFAM" id="SSF53448">
    <property type="entry name" value="Nucleotide-diphospho-sugar transferases"/>
    <property type="match status" value="1"/>
</dbReference>
<dbReference type="PANTHER" id="PTHR48090">
    <property type="entry name" value="UNDECAPRENYL-PHOSPHATE 4-DEOXY-4-FORMAMIDO-L-ARABINOSE TRANSFERASE-RELATED"/>
    <property type="match status" value="1"/>
</dbReference>
<reference evidence="2 3" key="1">
    <citation type="submission" date="2020-07" db="EMBL/GenBank/DDBJ databases">
        <title>Genomic Encyclopedia of Type Strains, Phase IV (KMG-V): Genome sequencing to study the core and pangenomes of soil and plant-associated prokaryotes.</title>
        <authorList>
            <person name="Whitman W."/>
        </authorList>
    </citation>
    <scope>NUCLEOTIDE SEQUENCE [LARGE SCALE GENOMIC DNA]</scope>
    <source>
        <strain evidence="2 3">S1</strain>
    </source>
</reference>
<proteinExistence type="predicted"/>
<keyword evidence="2" id="KW-0808">Transferase</keyword>
<organism evidence="2 3">
    <name type="scientific">Methanococcus maripaludis</name>
    <name type="common">Methanococcus deltae</name>
    <dbReference type="NCBI Taxonomy" id="39152"/>
    <lineage>
        <taxon>Archaea</taxon>
        <taxon>Methanobacteriati</taxon>
        <taxon>Methanobacteriota</taxon>
        <taxon>Methanomada group</taxon>
        <taxon>Methanococci</taxon>
        <taxon>Methanococcales</taxon>
        <taxon>Methanococcaceae</taxon>
        <taxon>Methanococcus</taxon>
    </lineage>
</organism>
<dbReference type="Proteomes" id="UP000522365">
    <property type="component" value="Unassembled WGS sequence"/>
</dbReference>
<dbReference type="InterPro" id="IPR001173">
    <property type="entry name" value="Glyco_trans_2-like"/>
</dbReference>
<gene>
    <name evidence="2" type="ORF">HNP89_001057</name>
</gene>
<evidence type="ECO:0000259" key="1">
    <source>
        <dbReference type="Pfam" id="PF00535"/>
    </source>
</evidence>
<dbReference type="InterPro" id="IPR029044">
    <property type="entry name" value="Nucleotide-diphossugar_trans"/>
</dbReference>
<name>A0A7J9NZI7_METMI</name>
<evidence type="ECO:0000313" key="3">
    <source>
        <dbReference type="Proteomes" id="UP000522365"/>
    </source>
</evidence>
<dbReference type="RefSeq" id="WP_181504209.1">
    <property type="nucleotide sequence ID" value="NZ_JACDUK010000002.1"/>
</dbReference>
<dbReference type="CDD" id="cd04179">
    <property type="entry name" value="DPM_DPG-synthase_like"/>
    <property type="match status" value="1"/>
</dbReference>
<sequence>MNERILAIIPAYNEEKSIKHVIENIKDTVSGILVIDDGSSDNTTQYAKEAGAEVITFTENQGKGNAMRKGYEYFVNSDYDISIIFDADGQYRKEDIIPTCNPILEHSADLVVGSRFIGKYQDNANVNYKTRIMCNNISTTVTRLMSRLPTTDSQSGLVAMSRIAASKLDLKAKRWGIHQELIIRAGKKGLKYCEVPIIFEKRMHGVSRLKVMKYPFTAFPVMLKAWIRN</sequence>